<keyword evidence="3" id="KW-1185">Reference proteome</keyword>
<feature type="compositionally biased region" description="Low complexity" evidence="1">
    <location>
        <begin position="942"/>
        <end position="968"/>
    </location>
</feature>
<evidence type="ECO:0000313" key="2">
    <source>
        <dbReference type="EMBL" id="KAK4514311.1"/>
    </source>
</evidence>
<dbReference type="GO" id="GO:0003922">
    <property type="term" value="F:GMP synthase (glutamine-hydrolyzing) activity"/>
    <property type="evidence" value="ECO:0007669"/>
    <property type="project" value="UniProtKB-EC"/>
</dbReference>
<reference evidence="2 3" key="1">
    <citation type="submission" date="2022-11" db="EMBL/GenBank/DDBJ databases">
        <title>Mucor velutinosus strain NIH1002 WGS.</title>
        <authorList>
            <person name="Subramanian P."/>
            <person name="Mullikin J.C."/>
            <person name="Segre J.A."/>
            <person name="Zelazny A.M."/>
        </authorList>
    </citation>
    <scope>NUCLEOTIDE SEQUENCE [LARGE SCALE GENOMIC DNA]</scope>
    <source>
        <strain evidence="2 3">NIH1002</strain>
    </source>
</reference>
<feature type="compositionally biased region" description="Polar residues" evidence="1">
    <location>
        <begin position="701"/>
        <end position="714"/>
    </location>
</feature>
<organism evidence="2 3">
    <name type="scientific">Mucor velutinosus</name>
    <dbReference type="NCBI Taxonomy" id="708070"/>
    <lineage>
        <taxon>Eukaryota</taxon>
        <taxon>Fungi</taxon>
        <taxon>Fungi incertae sedis</taxon>
        <taxon>Mucoromycota</taxon>
        <taxon>Mucoromycotina</taxon>
        <taxon>Mucoromycetes</taxon>
        <taxon>Mucorales</taxon>
        <taxon>Mucorineae</taxon>
        <taxon>Mucoraceae</taxon>
        <taxon>Mucor</taxon>
    </lineage>
</organism>
<name>A0AAN7HZK3_9FUNG</name>
<feature type="compositionally biased region" description="Low complexity" evidence="1">
    <location>
        <begin position="987"/>
        <end position="996"/>
    </location>
</feature>
<feature type="compositionally biased region" description="Basic and acidic residues" evidence="1">
    <location>
        <begin position="969"/>
        <end position="986"/>
    </location>
</feature>
<feature type="compositionally biased region" description="Low complexity" evidence="1">
    <location>
        <begin position="360"/>
        <end position="376"/>
    </location>
</feature>
<proteinExistence type="predicted"/>
<feature type="region of interest" description="Disordered" evidence="1">
    <location>
        <begin position="672"/>
        <end position="714"/>
    </location>
</feature>
<feature type="region of interest" description="Disordered" evidence="1">
    <location>
        <begin position="619"/>
        <end position="639"/>
    </location>
</feature>
<feature type="region of interest" description="Disordered" evidence="1">
    <location>
        <begin position="934"/>
        <end position="996"/>
    </location>
</feature>
<evidence type="ECO:0000256" key="1">
    <source>
        <dbReference type="SAM" id="MobiDB-lite"/>
    </source>
</evidence>
<dbReference type="EMBL" id="JASEJX010000015">
    <property type="protein sequence ID" value="KAK4514311.1"/>
    <property type="molecule type" value="Genomic_DNA"/>
</dbReference>
<sequence>MHLFHNTPDTELESKKLSTVRNTKAIFDIACTSPTMLEASTDLAFYDTMISALTNCSVCGFKESLQYTIKFLRKSGICVNENGSDLCSIMNGVLEHDVRIGTKQHSHQVSPKGLLLLYCFAEYFNCTVFLFSTRKKPTIIKPAERDGATRKFAALLSHQDSYMQKATWFSLTRKDGFTPNPSAFKAPSSHANVSNDIVATKFIEGSKKTIHKRTFSDDELDRKVMKLLKIQVYQAYQRKWEEFLKRSGPSNTVEDFKKSLSTKSLPNKVVSNVHVVMEKELGDIQPGWTQKVVARLRQAKQLSTTKCIESFCEELKKKLETAQAAEPKTGESSASGSNTGESSAAEPKTGRSSADKSSADKSSAGKSSAGKSSAGKSSGGGSSGGKSKNDEPEVDDDKPTGSEAGGAGAGGAGAGEATGGAMVDPTIELRSVSRSLKAIIHPRFNYGVFLGVITDFQANCHSCIRGLSKAVGMLVDLVLAGQQATQKKMSFFDIKAVDLFDCGLSKSAKPIAIIDDISVSVQELFVYSGFWKSLSFCIGRKNVDKTKIPLLTRIQEDLERTDYVDFTTRPALQEACRIYHTNFSNIYSKRNCQAVLKTVINLVLKVNLCRQRIFGEKKKKKTYNRKQRKRSKPQSEQAKKKQAMEKLFWLLDCDHRVDQRIDKQLGIIFSNNKKKPESKEPAAATTTGASSPVSRKGKSRMSATSSPQPLSTTDAAQDIELLDSDDSDLESVLDDELQEEKENRDLTAKEINALTSVSVMLCQSPSIKGDTSSEYIKKQLYPDKRDSIPASALDCCCTIINAIKSLVPKEDSPPPYKWFGLFQLHNILVTFHPGLTRKNARSLFPTIEDTPSQKMAIALDPVTLYLLFSKQYHIYLKDKSAFTSCSMIKSIETKQDIFSNFFDVPKIKKILKEQKLDFKHYIKFKDQYNVHLVGSREKKHNNGSNGSKSGENRSSASESSVNRSSASKSDVDKVKKLSSDIKETKKQLSSLSRQLSKLQRHRMDCGNESRSWEKKHNSMNFELYKKLKDARSDYDKLYMKVSSLKSSIKQMSSEMYILNKRIHGQQVHQAAADAMPKPLAVDSNTIVQGTDPGVVTTASSVWCSSLTLFESINRFQMLQDYSDTATSLGNEETFVKYEMTANKVDNAVLSNRRKKRKKSSVKKLQKGRATGRIRLKKLHQHLVASEARSAATMSTFNKPKMISFIGNWHRNTQYLRGHSTRSMKPYMSTLSTRSTVRLVDEYNSTKICCSCFKETQKQQVRGEDNRMKRNLGAVTCFNPECPKRLAKQTTMNRDEQGASNIALIGFSALVSLDNKVLPPFSRVQNPDK</sequence>
<evidence type="ECO:0000313" key="3">
    <source>
        <dbReference type="Proteomes" id="UP001304243"/>
    </source>
</evidence>
<dbReference type="RefSeq" id="XP_064680977.1">
    <property type="nucleotide sequence ID" value="XM_064821291.1"/>
</dbReference>
<comment type="caution">
    <text evidence="2">The sequence shown here is derived from an EMBL/GenBank/DDBJ whole genome shotgun (WGS) entry which is preliminary data.</text>
</comment>
<accession>A0AAN7HZK3</accession>
<feature type="compositionally biased region" description="Basic residues" evidence="1">
    <location>
        <begin position="619"/>
        <end position="632"/>
    </location>
</feature>
<keyword evidence="2" id="KW-0436">Ligase</keyword>
<gene>
    <name evidence="2" type="primary">GUA1</name>
    <name evidence="2" type="ORF">ATC70_001903</name>
</gene>
<feature type="compositionally biased region" description="Gly residues" evidence="1">
    <location>
        <begin position="403"/>
        <end position="418"/>
    </location>
</feature>
<feature type="compositionally biased region" description="Low complexity" evidence="1">
    <location>
        <begin position="330"/>
        <end position="346"/>
    </location>
</feature>
<dbReference type="GeneID" id="89945605"/>
<dbReference type="EC" id="6.3.5.2" evidence="2"/>
<feature type="region of interest" description="Disordered" evidence="1">
    <location>
        <begin position="322"/>
        <end position="420"/>
    </location>
</feature>
<dbReference type="Proteomes" id="UP001304243">
    <property type="component" value="Unassembled WGS sequence"/>
</dbReference>
<protein>
    <submittedName>
        <fullName evidence="2">GMP synthase (Glutamine-hydrolyzing)</fullName>
        <ecNumber evidence="2">6.3.5.2</ecNumber>
    </submittedName>
</protein>